<organism evidence="1 2">
    <name type="scientific">Colocasia esculenta</name>
    <name type="common">Wild taro</name>
    <name type="synonym">Arum esculentum</name>
    <dbReference type="NCBI Taxonomy" id="4460"/>
    <lineage>
        <taxon>Eukaryota</taxon>
        <taxon>Viridiplantae</taxon>
        <taxon>Streptophyta</taxon>
        <taxon>Embryophyta</taxon>
        <taxon>Tracheophyta</taxon>
        <taxon>Spermatophyta</taxon>
        <taxon>Magnoliopsida</taxon>
        <taxon>Liliopsida</taxon>
        <taxon>Araceae</taxon>
        <taxon>Aroideae</taxon>
        <taxon>Colocasieae</taxon>
        <taxon>Colocasia</taxon>
    </lineage>
</organism>
<protein>
    <submittedName>
        <fullName evidence="1">Uncharacterized protein</fullName>
    </submittedName>
</protein>
<dbReference type="AlphaFoldDB" id="A0A843UYR6"/>
<comment type="caution">
    <text evidence="1">The sequence shown here is derived from an EMBL/GenBank/DDBJ whole genome shotgun (WGS) entry which is preliminary data.</text>
</comment>
<sequence>VKIGLKKHKRSKNREESSHCRQKDFWQALGGSLLVSSVDTIWLNVDTLSKPGDRAHWELGLVST</sequence>
<gene>
    <name evidence="1" type="ORF">Taro_021340</name>
</gene>
<feature type="non-terminal residue" evidence="1">
    <location>
        <position position="64"/>
    </location>
</feature>
<dbReference type="EMBL" id="NMUH01001088">
    <property type="protein sequence ID" value="MQL88765.1"/>
    <property type="molecule type" value="Genomic_DNA"/>
</dbReference>
<reference evidence="1" key="1">
    <citation type="submission" date="2017-07" db="EMBL/GenBank/DDBJ databases">
        <title>Taro Niue Genome Assembly and Annotation.</title>
        <authorList>
            <person name="Atibalentja N."/>
            <person name="Keating K."/>
            <person name="Fields C.J."/>
        </authorList>
    </citation>
    <scope>NUCLEOTIDE SEQUENCE</scope>
    <source>
        <strain evidence="1">Niue_2</strain>
        <tissue evidence="1">Leaf</tissue>
    </source>
</reference>
<dbReference type="Proteomes" id="UP000652761">
    <property type="component" value="Unassembled WGS sequence"/>
</dbReference>
<evidence type="ECO:0000313" key="1">
    <source>
        <dbReference type="EMBL" id="MQL88765.1"/>
    </source>
</evidence>
<accession>A0A843UYR6</accession>
<keyword evidence="2" id="KW-1185">Reference proteome</keyword>
<proteinExistence type="predicted"/>
<name>A0A843UYR6_COLES</name>
<evidence type="ECO:0000313" key="2">
    <source>
        <dbReference type="Proteomes" id="UP000652761"/>
    </source>
</evidence>